<dbReference type="Gene3D" id="3.30.70.600">
    <property type="entry name" value="Ribosomal protein S10 domain"/>
    <property type="match status" value="1"/>
</dbReference>
<dbReference type="Pfam" id="PF00338">
    <property type="entry name" value="Ribosomal_S10"/>
    <property type="match status" value="1"/>
</dbReference>
<dbReference type="EMBL" id="KU164873">
    <property type="protein sequence ID" value="ANS57835.1"/>
    <property type="molecule type" value="Genomic_DNA"/>
</dbReference>
<dbReference type="GO" id="GO:0005840">
    <property type="term" value="C:ribosome"/>
    <property type="evidence" value="ECO:0007669"/>
    <property type="project" value="UniProtKB-KW"/>
</dbReference>
<feature type="domain" description="Small ribosomal subunit protein uS10" evidence="3">
    <location>
        <begin position="39"/>
        <end position="97"/>
    </location>
</feature>
<proteinExistence type="predicted"/>
<dbReference type="RefSeq" id="YP_009327135.1">
    <property type="nucleotide sequence ID" value="NC_032046.1"/>
</dbReference>
<sequence>MENFKKNLYICEIWVSSNNKNSLKLWSSLLPLSGDHTGLCTEIKRFTLLRSPLGNKTSKDQFERRECRSYFVLESKDPFKLLSLLSILKYSANVKLKIIFKTPVPQFNKLWLTFCYF</sequence>
<keyword evidence="4" id="KW-0496">Mitochondrion</keyword>
<dbReference type="AlphaFoldDB" id="A0A1I9LW65"/>
<dbReference type="GO" id="GO:1990904">
    <property type="term" value="C:ribonucleoprotein complex"/>
    <property type="evidence" value="ECO:0007669"/>
    <property type="project" value="UniProtKB-KW"/>
</dbReference>
<organism evidence="4">
    <name type="scientific">Pleurocladia lacustris</name>
    <dbReference type="NCBI Taxonomy" id="246121"/>
    <lineage>
        <taxon>Eukaryota</taxon>
        <taxon>Sar</taxon>
        <taxon>Stramenopiles</taxon>
        <taxon>Ochrophyta</taxon>
        <taxon>PX clade</taxon>
        <taxon>Phaeophyceae</taxon>
        <taxon>Ectocarpales</taxon>
        <taxon>Chordariaceae</taxon>
        <taxon>Pleurocladia</taxon>
    </lineage>
</organism>
<evidence type="ECO:0000259" key="3">
    <source>
        <dbReference type="Pfam" id="PF00338"/>
    </source>
</evidence>
<accession>A0A1I9LW65</accession>
<evidence type="ECO:0000313" key="4">
    <source>
        <dbReference type="EMBL" id="ANS57835.1"/>
    </source>
</evidence>
<keyword evidence="1 4" id="KW-0689">Ribosomal protein</keyword>
<dbReference type="GeneID" id="30512345"/>
<keyword evidence="2" id="KW-0687">Ribonucleoprotein</keyword>
<reference evidence="4" key="1">
    <citation type="submission" date="2015-11" db="EMBL/GenBank/DDBJ databases">
        <title>Complete mitochondrial and plastid genomes of the freshwater brown alga Pleurocladia lacustris A. Braun and its phylogenetic placement in the Phaeophyceae.</title>
        <authorList>
            <person name="Wang X."/>
            <person name="Wehr J.D."/>
            <person name="Karol K.G."/>
        </authorList>
    </citation>
    <scope>NUCLEOTIDE SEQUENCE</scope>
    <source>
        <strain evidence="4">Sa2</strain>
    </source>
</reference>
<name>A0A1I9LW65_9PHAE</name>
<dbReference type="InterPro" id="IPR027486">
    <property type="entry name" value="Ribosomal_uS10_dom"/>
</dbReference>
<evidence type="ECO:0000256" key="1">
    <source>
        <dbReference type="ARBA" id="ARBA00022980"/>
    </source>
</evidence>
<dbReference type="InterPro" id="IPR036838">
    <property type="entry name" value="Ribosomal_uS10_dom_sf"/>
</dbReference>
<geneLocation type="mitochondrion" evidence="4"/>
<dbReference type="SUPFAM" id="SSF54999">
    <property type="entry name" value="Ribosomal protein S10"/>
    <property type="match status" value="1"/>
</dbReference>
<protein>
    <submittedName>
        <fullName evidence="4">Ribosomal protein S10</fullName>
    </submittedName>
</protein>
<evidence type="ECO:0000256" key="2">
    <source>
        <dbReference type="ARBA" id="ARBA00023274"/>
    </source>
</evidence>